<protein>
    <recommendedName>
        <fullName evidence="4">Prepilin-type N-terminal cleavage/methylation domain-containing protein</fullName>
    </recommendedName>
</protein>
<comment type="caution">
    <text evidence="2">The sequence shown here is derived from an EMBL/GenBank/DDBJ whole genome shotgun (WGS) entry which is preliminary data.</text>
</comment>
<dbReference type="STRING" id="1801660.A2Z78_01500"/>
<keyword evidence="1" id="KW-1133">Transmembrane helix</keyword>
<evidence type="ECO:0000313" key="3">
    <source>
        <dbReference type="Proteomes" id="UP000176752"/>
    </source>
</evidence>
<feature type="transmembrane region" description="Helical" evidence="1">
    <location>
        <begin position="6"/>
        <end position="27"/>
    </location>
</feature>
<dbReference type="Gene3D" id="3.30.700.10">
    <property type="entry name" value="Glycoprotein, Type 4 Pilin"/>
    <property type="match status" value="1"/>
</dbReference>
<reference evidence="2 3" key="1">
    <citation type="journal article" date="2016" name="Nat. Commun.">
        <title>Thousands of microbial genomes shed light on interconnected biogeochemical processes in an aquifer system.</title>
        <authorList>
            <person name="Anantharaman K."/>
            <person name="Brown C.T."/>
            <person name="Hug L.A."/>
            <person name="Sharon I."/>
            <person name="Castelle C.J."/>
            <person name="Probst A.J."/>
            <person name="Thomas B.C."/>
            <person name="Singh A."/>
            <person name="Wilkins M.J."/>
            <person name="Karaoz U."/>
            <person name="Brodie E.L."/>
            <person name="Williams K.H."/>
            <person name="Hubbard S.S."/>
            <person name="Banfield J.F."/>
        </authorList>
    </citation>
    <scope>NUCLEOTIDE SEQUENCE [LARGE SCALE GENOMIC DNA]</scope>
</reference>
<sequence>MRSFTLIEILIIIAITVILIGLTIPAYRFFQKESDLISDAEEIINNLRLTQNKTLASEGASQYGVYFDQYTSPHQYTLFKGNNYALRDSSFDEIHKLSDSVEISGINLSGGGSETIFDRISGTTSQFGELTIRLKNDTTKTKTVYIANSGEINLVSPSSPSDTARLKDARHVHFNLGWSIQNSTSLKFNFPDIPQTEQVNMADYFDAGKTEFDWQGTFSVGGTDQTFQIHAHSLDAFNALLCIHRNRNDSKNNQEVIIYVVDGGIDKDIAHYLADTDDTVTEGMYGGTKEIQ</sequence>
<keyword evidence="1" id="KW-0472">Membrane</keyword>
<proteinExistence type="predicted"/>
<dbReference type="SUPFAM" id="SSF54523">
    <property type="entry name" value="Pili subunits"/>
    <property type="match status" value="1"/>
</dbReference>
<accession>A0A1G2DUK6</accession>
<keyword evidence="1" id="KW-0812">Transmembrane</keyword>
<evidence type="ECO:0000256" key="1">
    <source>
        <dbReference type="SAM" id="Phobius"/>
    </source>
</evidence>
<dbReference type="Proteomes" id="UP000176752">
    <property type="component" value="Unassembled WGS sequence"/>
</dbReference>
<dbReference type="EMBL" id="MHLV01000034">
    <property type="protein sequence ID" value="OGZ17277.1"/>
    <property type="molecule type" value="Genomic_DNA"/>
</dbReference>
<name>A0A1G2DUK6_9BACT</name>
<gene>
    <name evidence="2" type="ORF">A2Z78_01500</name>
</gene>
<dbReference type="InterPro" id="IPR045584">
    <property type="entry name" value="Pilin-like"/>
</dbReference>
<evidence type="ECO:0000313" key="2">
    <source>
        <dbReference type="EMBL" id="OGZ17277.1"/>
    </source>
</evidence>
<dbReference type="AlphaFoldDB" id="A0A1G2DUK6"/>
<organism evidence="2 3">
    <name type="scientific">Candidatus Nealsonbacteria bacterium RBG_13_36_15</name>
    <dbReference type="NCBI Taxonomy" id="1801660"/>
    <lineage>
        <taxon>Bacteria</taxon>
        <taxon>Candidatus Nealsoniibacteriota</taxon>
    </lineage>
</organism>
<evidence type="ECO:0008006" key="4">
    <source>
        <dbReference type="Google" id="ProtNLM"/>
    </source>
</evidence>